<name>A0A4D9D5L0_9STRA</name>
<dbReference type="SUPFAM" id="SSF48403">
    <property type="entry name" value="Ankyrin repeat"/>
    <property type="match status" value="1"/>
</dbReference>
<dbReference type="OrthoDB" id="1577640at2759"/>
<keyword evidence="5" id="KW-1185">Reference proteome</keyword>
<feature type="region of interest" description="Disordered" evidence="3">
    <location>
        <begin position="301"/>
        <end position="404"/>
    </location>
</feature>
<feature type="compositionally biased region" description="Gly residues" evidence="3">
    <location>
        <begin position="370"/>
        <end position="382"/>
    </location>
</feature>
<protein>
    <submittedName>
        <fullName evidence="4">Uncharacterized protein</fullName>
    </submittedName>
</protein>
<dbReference type="PANTHER" id="PTHR24198:SF165">
    <property type="entry name" value="ANKYRIN REPEAT-CONTAINING PROTEIN-RELATED"/>
    <property type="match status" value="1"/>
</dbReference>
<evidence type="ECO:0000313" key="5">
    <source>
        <dbReference type="Proteomes" id="UP000355283"/>
    </source>
</evidence>
<reference evidence="4 5" key="1">
    <citation type="submission" date="2019-01" db="EMBL/GenBank/DDBJ databases">
        <title>Nuclear Genome Assembly of the Microalgal Biofuel strain Nannochloropsis salina CCMP1776.</title>
        <authorList>
            <person name="Hovde B."/>
        </authorList>
    </citation>
    <scope>NUCLEOTIDE SEQUENCE [LARGE SCALE GENOMIC DNA]</scope>
    <source>
        <strain evidence="4 5">CCMP1776</strain>
    </source>
</reference>
<dbReference type="InterPro" id="IPR036770">
    <property type="entry name" value="Ankyrin_rpt-contain_sf"/>
</dbReference>
<sequence length="404" mass="43346">MLSIDHPATSVLLERVLASNAIKEYDTAAIISRLTSSPPISLDEVNYQDEQGRSPLGVAVTREGQSDLVKALVEEGNASLGLRDARLRTPLLLASEFNQTSNVLYLLKKLQAQNKKWRLDDERDCYRRGPLHYMCKHWNVEGVQALVSVARAQASDVHNPENGNSSSVLSLLVNEKTSSGETPLFWLAQSIADTNKKSEEKRFERAEGHDHTDEAVAHCHDDKASTNDILEIVRLLVGAGADPKAGNALGQSPATLVNQMRARAKEGMVEELKEGLQALFLAAEGKGEDEEAWVVEKEDVRRASGVAVEASRDSPTGSSSTPPGVSQGPHPCRNSLASLPARREGSSATLSRGGVGMVRALGGQKDGRQGVAGGGRAPGGAVGKKLKIKMRAPTGEQDAKQDRI</sequence>
<dbReference type="InterPro" id="IPR002110">
    <property type="entry name" value="Ankyrin_rpt"/>
</dbReference>
<feature type="compositionally biased region" description="Low complexity" evidence="3">
    <location>
        <begin position="314"/>
        <end position="329"/>
    </location>
</feature>
<dbReference type="Proteomes" id="UP000355283">
    <property type="component" value="Unassembled WGS sequence"/>
</dbReference>
<dbReference type="AlphaFoldDB" id="A0A4D9D5L0"/>
<evidence type="ECO:0000256" key="1">
    <source>
        <dbReference type="ARBA" id="ARBA00022737"/>
    </source>
</evidence>
<keyword evidence="2" id="KW-0040">ANK repeat</keyword>
<proteinExistence type="predicted"/>
<evidence type="ECO:0000256" key="3">
    <source>
        <dbReference type="SAM" id="MobiDB-lite"/>
    </source>
</evidence>
<dbReference type="PANTHER" id="PTHR24198">
    <property type="entry name" value="ANKYRIN REPEAT AND PROTEIN KINASE DOMAIN-CONTAINING PROTEIN"/>
    <property type="match status" value="1"/>
</dbReference>
<gene>
    <name evidence="4" type="ORF">NSK_001828</name>
</gene>
<dbReference type="Gene3D" id="1.25.40.20">
    <property type="entry name" value="Ankyrin repeat-containing domain"/>
    <property type="match status" value="1"/>
</dbReference>
<dbReference type="SMART" id="SM00248">
    <property type="entry name" value="ANK"/>
    <property type="match status" value="4"/>
</dbReference>
<accession>A0A4D9D5L0</accession>
<comment type="caution">
    <text evidence="4">The sequence shown here is derived from an EMBL/GenBank/DDBJ whole genome shotgun (WGS) entry which is preliminary data.</text>
</comment>
<organism evidence="4 5">
    <name type="scientific">Nannochloropsis salina CCMP1776</name>
    <dbReference type="NCBI Taxonomy" id="1027361"/>
    <lineage>
        <taxon>Eukaryota</taxon>
        <taxon>Sar</taxon>
        <taxon>Stramenopiles</taxon>
        <taxon>Ochrophyta</taxon>
        <taxon>Eustigmatophyceae</taxon>
        <taxon>Eustigmatales</taxon>
        <taxon>Monodopsidaceae</taxon>
        <taxon>Microchloropsis</taxon>
        <taxon>Microchloropsis salina</taxon>
    </lineage>
</organism>
<evidence type="ECO:0000256" key="2">
    <source>
        <dbReference type="ARBA" id="ARBA00023043"/>
    </source>
</evidence>
<dbReference type="Pfam" id="PF12796">
    <property type="entry name" value="Ank_2"/>
    <property type="match status" value="1"/>
</dbReference>
<keyword evidence="1" id="KW-0677">Repeat</keyword>
<dbReference type="EMBL" id="SDOX01000007">
    <property type="protein sequence ID" value="TFJ86740.1"/>
    <property type="molecule type" value="Genomic_DNA"/>
</dbReference>
<evidence type="ECO:0000313" key="4">
    <source>
        <dbReference type="EMBL" id="TFJ86740.1"/>
    </source>
</evidence>